<feature type="domain" description="BIG2" evidence="1">
    <location>
        <begin position="1264"/>
        <end position="1345"/>
    </location>
</feature>
<name>E8WZ70_GRATM</name>
<feature type="domain" description="BIG2" evidence="1">
    <location>
        <begin position="78"/>
        <end position="159"/>
    </location>
</feature>
<dbReference type="SUPFAM" id="SSF49373">
    <property type="entry name" value="Invasin/intimin cell-adhesion fragments"/>
    <property type="match status" value="17"/>
</dbReference>
<feature type="domain" description="BIG2" evidence="1">
    <location>
        <begin position="984"/>
        <end position="1069"/>
    </location>
</feature>
<dbReference type="HOGENOM" id="CLU_228048_0_0_0"/>
<sequence length="2570" mass="252842">MGCWRRGCTFKGPATIPHKCHVTFGTKWEAMLKFTGLAPITASEGFHPMIERIRTCSVFSVVLLLMVSLISGCSSSPSNGSILIAGGSSTLVVGGTMQLHATDTNFLHVVSDATATATWSSSNPAIVSVNSTGLVTGVTTGYATVRAQLGQDSGAFVVTITSSSGSGSGGGGGTTGSTLTLSPANANLFMGGAQAYSATLTSSGGTVTNVTSSTTWNVTPASVATINSTGMLTPVGPGNYLVSGTNGGVTGTALGTVSAVTLTSLAVTPATSTLAGGMTEQLTAIGTYNDGSSRDLTKTVAWSSSASTALTVDANGLATAASTSASTSVTVSATLASGAASVTGTATVQVTPDAYITDLVVRPTSSSIATGSAEQHTATAWYSDGTQQDVTKQVTWTSTNSGTSAVNSSGINVAATPGVTTLQATISKTGALFSANAVGANASPQATANVQSSSVVIVTPATVTSLDIGTSKAQFPIGSTQPIKLIGTFSDGSTQDLSLSANWQSLDPSIATIDSTGVATGVSAGKVVFTANFGGLVISTDGFEVLPTDLISTTVSVDYAGQITGLSEQLHVIGTYADGSTHDLTGLASFVSSDATIFAVNSTGLANGIATGVAQITATVAGFSAITNVDTYVETISTMGVFPQQPRFALGTHLQLAASITADDPITGVFSQDVTGSAVWTSSDPTVLTIDQNGLAKSGKVGTTTVFATVLGTTKYSDTITVTNAQLQKIVLSKQPASIAMGTANQYYVTGFFDDGSVQDLTLDAVWNTDDNTIASVDKDGTTLGLKPGQTQVTASMAGKTATAALTVTGATLVSTSLLPGNVEVPINFYTQYSMIGTFSDGTTQNLNYGTIFQSPTPFIASFFPVGLGGTNYPGIGQLTGQYGYFSASTPITVSNANLTSVTLSPAKSTIRVGDSQQLTTTGIFDDGLQLDLGGEAYLISSAPLIAPATRTGLIYGTSVGTSTFTANMYGTTATATVTVLSNVLTSLTLAPNSPAVVSGSTQQLVATGIYQDGSTDDLTNSVTWTSSNPSLLSVNASGLAMAAAGTTSGTSVTVTATAAATLAHPAVTSSFVVTIQPSGSGGTGGGGTTSPTAMQVTPTRTHLAAGTTKQLTATATYADGTTKDISSTVTWTSTNPLTATVSSTGLVTAVKTGTVSVQAQTGTLSSSSIVVVSSATLQSLAISPSGATFAAGATQQFTLTGTYTDGTTQDLSSGATWSTSNAAVATVSSTGLATGVGPGTVQFSASYGSLTATSASNTVTPLTLVSITLTPTNPSFAKGTTQQFTVTGTYSDGSTRDITSSSTFAASNPSVVSVSTTGLATGAGVGSAQITVSVGGQTASTQSVTVTPAVLASITVTPKDLSFADGTTQQFTAIGTFTDGTTQDLTHQVVWSSSDAQAITIDQNGVATGGSVGSAQITATMNSVSASTDIIKVTPATLISLILSPTTVQLAKGTTQQFVATGVFSDGSSQNLSSTVTWTSSNGAIASVDGNGLATGTGTGSAQVTASYQGKMASTTSFTVTPATLVSLSFNPANPTVASGTSTHVTVLGVYSDGTTQNLTSTATFSSSNTTVASVGAAGVINGNLPGSSTITVSAGGQTGSFDVAVSAAVLTSLTITPANPPAFAKGTTLQFTATGTFSDGTTQNLSTSATWVSSNTSVFTIDGNGLASGVGVGSASLTATAEGQVAMTPAFQVTPAVVASIAVSPQSQTVTAGTLLQYSAVATYTDSSTADVSSSAVWASSNTAAATINATGLATSVAAGSTTISATVGSVTGDAGLTVNAGAVTLSSITVAPSSASIAKGNTQQFTATGTYSDGSTRNVSTTVTWQSSVTAVATIDGNGLATSVAGGNTQIWASLSGRSAMATLSVSPATLVSLAVTPQTASVANGTTQQYKAVGTLSDGSTQDLTTSVTWSSSSSAQATINASGLASTTGTGMVTITAQAGSASSSATLTVTSATVTSLQITPSPVSVPAGGSVQLLATATFSDGSSQNVTSSVTYSSSNPAVVTVDSNGKLKAVGPGNAVVTATLGGTTVMLPVTIGNATVTSITITPANPSLAAGTSQQLTATATYSDGSTQDLTNAVTWSSSDPGAVSVNTTGNITAAQPGTATVTATYGGATGSVNVTGTAAVATAISVSPANATLAAGQTKQFAATATMSDGTQQTVTTSVHWGVSDPSKASVSDSAGSNGLLTATAAGSLNVIASLNGVSGPAAVTVQAATLSSLTINPSAVISLPAGTTEQLSVTGAYSDGSSADVTSLVTWSSSQASTAYVDASAVLHTGTSGLTTIDAKLQGVDGTAAVTVGNATLSSIAITPAAPVLALGQTQQLTATGTYSDGSTANITTQVQWNSSAPAVATVSGGGLVSSLTTGSAAVTATLNGVSQQTPVTVTSATLQSIAVQSPQSSFALGTSLQLKALGFYSDGSTQDLTNSVTWSSQTPAVGVISSTGVATGVSAGTFNARASLNGVTGSTPITVTSAVLVSLAVTPNNQVILNVTTTTVQFTATGTFSDGSTQNLTNSAHWGTSGIVVGSISSTGVFSPTGVGVGTVTATSGSVTGSTQITVVSVPLI</sequence>
<feature type="domain" description="BIG2" evidence="1">
    <location>
        <begin position="1351"/>
        <end position="1432"/>
    </location>
</feature>
<keyword evidence="3" id="KW-1185">Reference proteome</keyword>
<feature type="domain" description="BIG2" evidence="1">
    <location>
        <begin position="2480"/>
        <end position="2563"/>
    </location>
</feature>
<feature type="domain" description="BIG2" evidence="1">
    <location>
        <begin position="1438"/>
        <end position="1519"/>
    </location>
</feature>
<dbReference type="PaxDb" id="1198114-AciX9_0601"/>
<proteinExistence type="predicted"/>
<dbReference type="InterPro" id="IPR003343">
    <property type="entry name" value="Big_2"/>
</dbReference>
<feature type="domain" description="BIG2" evidence="1">
    <location>
        <begin position="2221"/>
        <end position="2303"/>
    </location>
</feature>
<feature type="domain" description="BIG2" evidence="1">
    <location>
        <begin position="1091"/>
        <end position="1172"/>
    </location>
</feature>
<feature type="domain" description="BIG2" evidence="1">
    <location>
        <begin position="551"/>
        <end position="630"/>
    </location>
</feature>
<feature type="domain" description="BIG2" evidence="1">
    <location>
        <begin position="261"/>
        <end position="343"/>
    </location>
</feature>
<feature type="domain" description="BIG2" evidence="1">
    <location>
        <begin position="726"/>
        <end position="807"/>
    </location>
</feature>
<feature type="domain" description="BIG2" evidence="1">
    <location>
        <begin position="1525"/>
        <end position="1606"/>
    </location>
</feature>
<dbReference type="OrthoDB" id="123388at2"/>
<dbReference type="Gene3D" id="2.60.40.1080">
    <property type="match status" value="28"/>
</dbReference>
<feature type="domain" description="BIG2" evidence="1">
    <location>
        <begin position="2045"/>
        <end position="2126"/>
    </location>
</feature>
<feature type="domain" description="BIG2" evidence="1">
    <location>
        <begin position="462"/>
        <end position="543"/>
    </location>
</feature>
<dbReference type="InterPro" id="IPR008964">
    <property type="entry name" value="Invasin/intimin_cell_adhesion"/>
</dbReference>
<evidence type="ECO:0000313" key="3">
    <source>
        <dbReference type="Proteomes" id="UP000000343"/>
    </source>
</evidence>
<accession>E8WZ70</accession>
<reference evidence="3" key="1">
    <citation type="submission" date="2011-01" db="EMBL/GenBank/DDBJ databases">
        <title>Complete sequence of chromosome of Acidobacterium sp. MP5ACTX9.</title>
        <authorList>
            <consortium name="US DOE Joint Genome Institute"/>
            <person name="Lucas S."/>
            <person name="Copeland A."/>
            <person name="Lapidus A."/>
            <person name="Cheng J.-F."/>
            <person name="Goodwin L."/>
            <person name="Pitluck S."/>
            <person name="Teshima H."/>
            <person name="Detter J.C."/>
            <person name="Han C."/>
            <person name="Tapia R."/>
            <person name="Land M."/>
            <person name="Hauser L."/>
            <person name="Kyrpides N."/>
            <person name="Ivanova N."/>
            <person name="Ovchinnikova G."/>
            <person name="Pagani I."/>
            <person name="Rawat S.R."/>
            <person name="Mannisto M."/>
            <person name="Haggblom M.M."/>
            <person name="Woyke T."/>
        </authorList>
    </citation>
    <scope>NUCLEOTIDE SEQUENCE [LARGE SCALE GENOMIC DNA]</scope>
    <source>
        <strain evidence="3">MP5ACTX9</strain>
    </source>
</reference>
<feature type="domain" description="BIG2" evidence="1">
    <location>
        <begin position="1611"/>
        <end position="1693"/>
    </location>
</feature>
<dbReference type="SMART" id="SM00635">
    <property type="entry name" value="BID_2"/>
    <property type="match status" value="27"/>
</dbReference>
<feature type="domain" description="BIG2" evidence="1">
    <location>
        <begin position="2131"/>
        <end position="2216"/>
    </location>
</feature>
<feature type="domain" description="BIG2" evidence="1">
    <location>
        <begin position="1959"/>
        <end position="2040"/>
    </location>
</feature>
<dbReference type="eggNOG" id="COG5492">
    <property type="taxonomic scope" value="Bacteria"/>
</dbReference>
<feature type="domain" description="BIG2" evidence="1">
    <location>
        <begin position="175"/>
        <end position="256"/>
    </location>
</feature>
<feature type="domain" description="BIG2" evidence="1">
    <location>
        <begin position="355"/>
        <end position="436"/>
    </location>
</feature>
<gene>
    <name evidence="2" type="ordered locus">AciX9_0601</name>
</gene>
<feature type="domain" description="BIG2" evidence="1">
    <location>
        <begin position="898"/>
        <end position="979"/>
    </location>
</feature>
<feature type="domain" description="BIG2" evidence="1">
    <location>
        <begin position="2308"/>
        <end position="2389"/>
    </location>
</feature>
<feature type="domain" description="BIG2" evidence="1">
    <location>
        <begin position="1787"/>
        <end position="1868"/>
    </location>
</feature>
<dbReference type="Pfam" id="PF02368">
    <property type="entry name" value="Big_2"/>
    <property type="match status" value="18"/>
</dbReference>
<dbReference type="FunFam" id="2.60.40.1080:FF:000001">
    <property type="entry name" value="Bacterial Ig-like domain, group 2"/>
    <property type="match status" value="4"/>
</dbReference>
<feature type="domain" description="BIG2" evidence="1">
    <location>
        <begin position="635"/>
        <end position="720"/>
    </location>
</feature>
<feature type="domain" description="BIG2" evidence="1">
    <location>
        <begin position="1699"/>
        <end position="1780"/>
    </location>
</feature>
<dbReference type="KEGG" id="acm:AciX9_0601"/>
<evidence type="ECO:0000259" key="1">
    <source>
        <dbReference type="SMART" id="SM00635"/>
    </source>
</evidence>
<feature type="domain" description="BIG2" evidence="1">
    <location>
        <begin position="1177"/>
        <end position="1258"/>
    </location>
</feature>
<feature type="domain" description="BIG2" evidence="1">
    <location>
        <begin position="2394"/>
        <end position="2475"/>
    </location>
</feature>
<protein>
    <submittedName>
        <fullName evidence="2">Ig domain protein group 2 domain protein</fullName>
    </submittedName>
</protein>
<organism evidence="3">
    <name type="scientific">Granulicella tundricola (strain ATCC BAA-1859 / DSM 23138 / MP5ACTX9)</name>
    <dbReference type="NCBI Taxonomy" id="1198114"/>
    <lineage>
        <taxon>Bacteria</taxon>
        <taxon>Pseudomonadati</taxon>
        <taxon>Acidobacteriota</taxon>
        <taxon>Terriglobia</taxon>
        <taxon>Terriglobales</taxon>
        <taxon>Acidobacteriaceae</taxon>
        <taxon>Granulicella</taxon>
    </lineage>
</organism>
<evidence type="ECO:0000313" key="2">
    <source>
        <dbReference type="EMBL" id="ADW67672.1"/>
    </source>
</evidence>
<feature type="domain" description="BIG2" evidence="1">
    <location>
        <begin position="1873"/>
        <end position="1954"/>
    </location>
</feature>
<dbReference type="EMBL" id="CP002480">
    <property type="protein sequence ID" value="ADW67672.1"/>
    <property type="molecule type" value="Genomic_DNA"/>
</dbReference>
<dbReference type="Proteomes" id="UP000000343">
    <property type="component" value="Chromosome"/>
</dbReference>